<dbReference type="InterPro" id="IPR027417">
    <property type="entry name" value="P-loop_NTPase"/>
</dbReference>
<dbReference type="STRING" id="1157962.A0A250XSI4"/>
<dbReference type="OrthoDB" id="47330at2759"/>
<dbReference type="Proteomes" id="UP000232323">
    <property type="component" value="Unassembled WGS sequence"/>
</dbReference>
<dbReference type="SUPFAM" id="SSF52540">
    <property type="entry name" value="P-loop containing nucleoside triphosphate hydrolases"/>
    <property type="match status" value="1"/>
</dbReference>
<feature type="compositionally biased region" description="Basic and acidic residues" evidence="1">
    <location>
        <begin position="391"/>
        <end position="401"/>
    </location>
</feature>
<feature type="compositionally biased region" description="Low complexity" evidence="1">
    <location>
        <begin position="420"/>
        <end position="458"/>
    </location>
</feature>
<dbReference type="InterPro" id="IPR041538">
    <property type="entry name" value="RavA-like_AAA_lid"/>
</dbReference>
<evidence type="ECO:0000256" key="1">
    <source>
        <dbReference type="SAM" id="MobiDB-lite"/>
    </source>
</evidence>
<evidence type="ECO:0000259" key="2">
    <source>
        <dbReference type="SMART" id="SM00382"/>
    </source>
</evidence>
<dbReference type="AlphaFoldDB" id="A0A250XSI4"/>
<dbReference type="Pfam" id="PF17868">
    <property type="entry name" value="AAA_lid_8"/>
    <property type="match status" value="1"/>
</dbReference>
<evidence type="ECO:0000313" key="4">
    <source>
        <dbReference type="Proteomes" id="UP000232323"/>
    </source>
</evidence>
<dbReference type="SMART" id="SM00382">
    <property type="entry name" value="AAA"/>
    <property type="match status" value="1"/>
</dbReference>
<proteinExistence type="predicted"/>
<feature type="region of interest" description="Disordered" evidence="1">
    <location>
        <begin position="389"/>
        <end position="464"/>
    </location>
</feature>
<organism evidence="3 4">
    <name type="scientific">Chlamydomonas eustigma</name>
    <dbReference type="NCBI Taxonomy" id="1157962"/>
    <lineage>
        <taxon>Eukaryota</taxon>
        <taxon>Viridiplantae</taxon>
        <taxon>Chlorophyta</taxon>
        <taxon>core chlorophytes</taxon>
        <taxon>Chlorophyceae</taxon>
        <taxon>CS clade</taxon>
        <taxon>Chlamydomonadales</taxon>
        <taxon>Chlamydomonadaceae</taxon>
        <taxon>Chlamydomonas</taxon>
    </lineage>
</organism>
<dbReference type="PANTHER" id="PTHR32204:SF0">
    <property type="entry name" value="ATPASE RAVA"/>
    <property type="match status" value="1"/>
</dbReference>
<name>A0A250XSI4_9CHLO</name>
<dbReference type="Pfam" id="PF20030">
    <property type="entry name" value="bpMoxR"/>
    <property type="match status" value="1"/>
</dbReference>
<accession>A0A250XSI4</accession>
<evidence type="ECO:0000313" key="3">
    <source>
        <dbReference type="EMBL" id="GAX86024.1"/>
    </source>
</evidence>
<dbReference type="EMBL" id="BEGY01000217">
    <property type="protein sequence ID" value="GAX86024.1"/>
    <property type="molecule type" value="Genomic_DNA"/>
</dbReference>
<dbReference type="InterPro" id="IPR003593">
    <property type="entry name" value="AAA+_ATPase"/>
</dbReference>
<dbReference type="Gene3D" id="3.40.50.300">
    <property type="entry name" value="P-loop containing nucleotide triphosphate hydrolases"/>
    <property type="match status" value="1"/>
</dbReference>
<reference evidence="3 4" key="1">
    <citation type="submission" date="2017-08" db="EMBL/GenBank/DDBJ databases">
        <title>Acidophilic green algal genome provides insights into adaptation to an acidic environment.</title>
        <authorList>
            <person name="Hirooka S."/>
            <person name="Hirose Y."/>
            <person name="Kanesaki Y."/>
            <person name="Higuchi S."/>
            <person name="Fujiwara T."/>
            <person name="Onuma R."/>
            <person name="Era A."/>
            <person name="Ohbayashi R."/>
            <person name="Uzuka A."/>
            <person name="Nozaki H."/>
            <person name="Yoshikawa H."/>
            <person name="Miyagishima S.Y."/>
        </authorList>
    </citation>
    <scope>NUCLEOTIDE SEQUENCE [LARGE SCALE GENOMIC DNA]</scope>
    <source>
        <strain evidence="3 4">NIES-2499</strain>
    </source>
</reference>
<keyword evidence="4" id="KW-1185">Reference proteome</keyword>
<dbReference type="CDD" id="cd00009">
    <property type="entry name" value="AAA"/>
    <property type="match status" value="1"/>
</dbReference>
<dbReference type="InterPro" id="IPR050513">
    <property type="entry name" value="RavA_ATPases"/>
</dbReference>
<feature type="domain" description="AAA+ ATPase" evidence="2">
    <location>
        <begin position="221"/>
        <end position="361"/>
    </location>
</feature>
<protein>
    <recommendedName>
        <fullName evidence="2">AAA+ ATPase domain-containing protein</fullName>
    </recommendedName>
</protein>
<sequence>MVPKEGTVALVSLIPTFQGTRVASPYFHAIKQRCYTSQLNAWDPSKRFEATLVPDCYKVVHKGYIYITQDFPYSVTECLGQVGVMQEGDLLWVCEVLCPTLKDLHQYLLSIGMIKGKEKVKRFARMHRPTRHLRLSQLCSKNMSRTLAMDEVNKINEDTSIALASVLAECSKNAQQLGKVRGVSPHQHLLREKLKRAIALMQEGLVEKEEEVRLLLLAAVCGEHILLIGPPGTAKSEVGRRLCSLFSGAYFERLLTRFSVPEELFGPLSMRALEEDKYERQTRGYLPEAEVAFIDEIFKANSAILNTLLSLMNERVFDNGCHRVSAPLITLVGASNELPDSDELQALFDRFLLRKPVKQMSAEGLVEMLKEASSAGRAFHGLCGSVDGDDVAEKGQDERPGTNKRHPRCGVSNNGVPTTEAVSSSPTEAVSSSPTEAVSSSPAEAVSSSPTEAASSSPNEDHHSVFSTMTLESATTPAPDHSLTKEELASCKEEAIRTVLVPLSVIRIMADLRQHIQEGLEPKTYVSDRRMAKAVQLLQVAAYCDGRTVVSREDLLMLKHVLWQDPQHVDKVYDWLLKQVSADSGFKQLDSLFQSLFLRMCESLESHKKLSSIQREASMLKDVALDQYTEALRALNAMQNLEHGSSACRLWFGVEEAESLSTYMQAAVPKAVETLGILAQQFLLLETMLMLTLVNEKNGAGRMSSSDVVLNVRMLAPLWSHLIPNSVAGDVNRGGHSSSVPSVKHEDKSLHQKMPADLQRLFEDYTKDPLNYVV</sequence>
<dbReference type="PANTHER" id="PTHR32204">
    <property type="entry name" value="ATPASE RAVA"/>
    <property type="match status" value="1"/>
</dbReference>
<dbReference type="InterPro" id="IPR045427">
    <property type="entry name" value="MoxR"/>
</dbReference>
<gene>
    <name evidence="3" type="ORF">CEUSTIGMA_g13439.t1</name>
</gene>
<comment type="caution">
    <text evidence="3">The sequence shown here is derived from an EMBL/GenBank/DDBJ whole genome shotgun (WGS) entry which is preliminary data.</text>
</comment>